<evidence type="ECO:0000313" key="1">
    <source>
        <dbReference type="EMBL" id="KAL2741871.1"/>
    </source>
</evidence>
<evidence type="ECO:0000313" key="2">
    <source>
        <dbReference type="Proteomes" id="UP001607303"/>
    </source>
</evidence>
<accession>A0ABD2C9Z6</accession>
<protein>
    <submittedName>
        <fullName evidence="1">Uncharacterized protein</fullName>
    </submittedName>
</protein>
<dbReference type="Proteomes" id="UP001607303">
    <property type="component" value="Unassembled WGS sequence"/>
</dbReference>
<gene>
    <name evidence="1" type="ORF">V1477_009500</name>
</gene>
<proteinExistence type="predicted"/>
<organism evidence="1 2">
    <name type="scientific">Vespula maculifrons</name>
    <name type="common">Eastern yellow jacket</name>
    <name type="synonym">Wasp</name>
    <dbReference type="NCBI Taxonomy" id="7453"/>
    <lineage>
        <taxon>Eukaryota</taxon>
        <taxon>Metazoa</taxon>
        <taxon>Ecdysozoa</taxon>
        <taxon>Arthropoda</taxon>
        <taxon>Hexapoda</taxon>
        <taxon>Insecta</taxon>
        <taxon>Pterygota</taxon>
        <taxon>Neoptera</taxon>
        <taxon>Endopterygota</taxon>
        <taxon>Hymenoptera</taxon>
        <taxon>Apocrita</taxon>
        <taxon>Aculeata</taxon>
        <taxon>Vespoidea</taxon>
        <taxon>Vespidae</taxon>
        <taxon>Vespinae</taxon>
        <taxon>Vespula</taxon>
    </lineage>
</organism>
<name>A0ABD2C9Z6_VESMC</name>
<comment type="caution">
    <text evidence="1">The sequence shown here is derived from an EMBL/GenBank/DDBJ whole genome shotgun (WGS) entry which is preliminary data.</text>
</comment>
<keyword evidence="2" id="KW-1185">Reference proteome</keyword>
<reference evidence="1 2" key="1">
    <citation type="journal article" date="2024" name="Ann. Entomol. Soc. Am.">
        <title>Genomic analyses of the southern and eastern yellowjacket wasps (Hymenoptera: Vespidae) reveal evolutionary signatures of social life.</title>
        <authorList>
            <person name="Catto M.A."/>
            <person name="Caine P.B."/>
            <person name="Orr S.E."/>
            <person name="Hunt B.G."/>
            <person name="Goodisman M.A.D."/>
        </authorList>
    </citation>
    <scope>NUCLEOTIDE SEQUENCE [LARGE SCALE GENOMIC DNA]</scope>
    <source>
        <strain evidence="1">232</strain>
        <tissue evidence="1">Head and thorax</tissue>
    </source>
</reference>
<dbReference type="EMBL" id="JAYRBN010000058">
    <property type="protein sequence ID" value="KAL2741871.1"/>
    <property type="molecule type" value="Genomic_DNA"/>
</dbReference>
<dbReference type="AlphaFoldDB" id="A0ABD2C9Z6"/>
<sequence length="85" mass="9362">MTDRASESVYVLPSSVVCYPFNVLSNGLFHIRLLDGNTGRIERTFARVSAGTSVVFPDAVKSPTGDFVLFVRRLFVHTGLADLKE</sequence>